<dbReference type="SMART" id="SM00409">
    <property type="entry name" value="IG"/>
    <property type="match status" value="2"/>
</dbReference>
<dbReference type="CDD" id="cd00098">
    <property type="entry name" value="IgC1"/>
    <property type="match status" value="2"/>
</dbReference>
<dbReference type="PANTHER" id="PTHR24100">
    <property type="entry name" value="BUTYROPHILIN"/>
    <property type="match status" value="1"/>
</dbReference>
<feature type="compositionally biased region" description="Low complexity" evidence="4">
    <location>
        <begin position="769"/>
        <end position="779"/>
    </location>
</feature>
<evidence type="ECO:0000259" key="5">
    <source>
        <dbReference type="PROSITE" id="PS50835"/>
    </source>
</evidence>
<evidence type="ECO:0000313" key="7">
    <source>
        <dbReference type="Proteomes" id="UP000886611"/>
    </source>
</evidence>
<evidence type="ECO:0000256" key="4">
    <source>
        <dbReference type="SAM" id="MobiDB-lite"/>
    </source>
</evidence>
<organism evidence="6 7">
    <name type="scientific">Polypterus senegalus</name>
    <name type="common">Senegal bichir</name>
    <dbReference type="NCBI Taxonomy" id="55291"/>
    <lineage>
        <taxon>Eukaryota</taxon>
        <taxon>Metazoa</taxon>
        <taxon>Chordata</taxon>
        <taxon>Craniata</taxon>
        <taxon>Vertebrata</taxon>
        <taxon>Euteleostomi</taxon>
        <taxon>Actinopterygii</taxon>
        <taxon>Polypteriformes</taxon>
        <taxon>Polypteridae</taxon>
        <taxon>Polypterus</taxon>
    </lineage>
</organism>
<evidence type="ECO:0000256" key="2">
    <source>
        <dbReference type="ARBA" id="ARBA00023136"/>
    </source>
</evidence>
<dbReference type="InterPro" id="IPR036179">
    <property type="entry name" value="Ig-like_dom_sf"/>
</dbReference>
<proteinExistence type="predicted"/>
<comment type="caution">
    <text evidence="6">The sequence shown here is derived from an EMBL/GenBank/DDBJ whole genome shotgun (WGS) entry which is preliminary data.</text>
</comment>
<feature type="non-terminal residue" evidence="6">
    <location>
        <position position="1"/>
    </location>
</feature>
<dbReference type="Gene3D" id="2.60.40.10">
    <property type="entry name" value="Immunoglobulins"/>
    <property type="match status" value="4"/>
</dbReference>
<dbReference type="AlphaFoldDB" id="A0A8X8BQ40"/>
<dbReference type="PANTHER" id="PTHR24100:SF149">
    <property type="entry name" value="BG-LIKE ANTIGEN 1-RELATED"/>
    <property type="match status" value="1"/>
</dbReference>
<dbReference type="Pfam" id="PF07686">
    <property type="entry name" value="V-set"/>
    <property type="match status" value="2"/>
</dbReference>
<reference evidence="6 7" key="1">
    <citation type="journal article" date="2021" name="Cell">
        <title>Tracing the genetic footprints of vertebrate landing in non-teleost ray-finned fishes.</title>
        <authorList>
            <person name="Bi X."/>
            <person name="Wang K."/>
            <person name="Yang L."/>
            <person name="Pan H."/>
            <person name="Jiang H."/>
            <person name="Wei Q."/>
            <person name="Fang M."/>
            <person name="Yu H."/>
            <person name="Zhu C."/>
            <person name="Cai Y."/>
            <person name="He Y."/>
            <person name="Gan X."/>
            <person name="Zeng H."/>
            <person name="Yu D."/>
            <person name="Zhu Y."/>
            <person name="Jiang H."/>
            <person name="Qiu Q."/>
            <person name="Yang H."/>
            <person name="Zhang Y.E."/>
            <person name="Wang W."/>
            <person name="Zhu M."/>
            <person name="He S."/>
            <person name="Zhang G."/>
        </authorList>
    </citation>
    <scope>NUCLEOTIDE SEQUENCE [LARGE SCALE GENOMIC DNA]</scope>
    <source>
        <strain evidence="6">Bchr_013</strain>
    </source>
</reference>
<evidence type="ECO:0000256" key="1">
    <source>
        <dbReference type="ARBA" id="ARBA00004370"/>
    </source>
</evidence>
<feature type="domain" description="Ig-like" evidence="5">
    <location>
        <begin position="595"/>
        <end position="686"/>
    </location>
</feature>
<feature type="region of interest" description="Disordered" evidence="4">
    <location>
        <begin position="758"/>
        <end position="782"/>
    </location>
</feature>
<accession>A0A8X8BQ40</accession>
<dbReference type="GO" id="GO:0050852">
    <property type="term" value="P:T cell receptor signaling pathway"/>
    <property type="evidence" value="ECO:0007669"/>
    <property type="project" value="TreeGrafter"/>
</dbReference>
<dbReference type="PROSITE" id="PS50835">
    <property type="entry name" value="IG_LIKE"/>
    <property type="match status" value="5"/>
</dbReference>
<keyword evidence="7" id="KW-1185">Reference proteome</keyword>
<comment type="subcellular location">
    <subcellularLocation>
        <location evidence="1">Membrane</location>
    </subcellularLocation>
</comment>
<evidence type="ECO:0000256" key="3">
    <source>
        <dbReference type="ARBA" id="ARBA00023319"/>
    </source>
</evidence>
<protein>
    <submittedName>
        <fullName evidence="6">CD276 protein</fullName>
    </submittedName>
</protein>
<feature type="domain" description="Ig-like" evidence="5">
    <location>
        <begin position="64"/>
        <end position="178"/>
    </location>
</feature>
<feature type="domain" description="Ig-like" evidence="5">
    <location>
        <begin position="375"/>
        <end position="494"/>
    </location>
</feature>
<dbReference type="InterPro" id="IPR003597">
    <property type="entry name" value="Ig_C1-set"/>
</dbReference>
<keyword evidence="2" id="KW-0472">Membrane</keyword>
<dbReference type="GO" id="GO:0005102">
    <property type="term" value="F:signaling receptor binding"/>
    <property type="evidence" value="ECO:0007669"/>
    <property type="project" value="TreeGrafter"/>
</dbReference>
<dbReference type="InterPro" id="IPR013783">
    <property type="entry name" value="Ig-like_fold"/>
</dbReference>
<name>A0A8X8BQ40_POLSE</name>
<feature type="domain" description="Ig-like" evidence="5">
    <location>
        <begin position="497"/>
        <end position="591"/>
    </location>
</feature>
<dbReference type="GO" id="GO:0009897">
    <property type="term" value="C:external side of plasma membrane"/>
    <property type="evidence" value="ECO:0007669"/>
    <property type="project" value="TreeGrafter"/>
</dbReference>
<keyword evidence="3" id="KW-0393">Immunoglobulin domain</keyword>
<sequence length="811" mass="90814">MAGLLSWPIPPGRQVELSLQHGGAPNTSRESWTMKFSCKALLDTAGANRGCCREAQRVVCALQPGITEAKFSISMPQSELISPLHTNVLLPCFFTLANSKHGLKYVIVTWKQNNIELAKYREGKVKSTSKVTLLESQLQRGNASLLIKNVTVGDEGHYLCEVYEVPNLSKGSVQLRVTVPPVVSLNPPMAEKGKSVTLKCHVEKFYPEVISIRWKRGTKCLDSQEPSKISRNPEGTFSAMSFYNYTSIYEGLSENISCIVKHQSKEGHKVEIPLQICNQGKEKRSFIMSDIEVIMENYPSHRITLNCCLSGNQYELKRLTWRIKWKSLLFKDISFHDTSMVQSIKSNKLEAFCSKPQMDTEVTYADIKLSGGKRPYNAQRSGGMAIFHIYTPQAEISASLHSDVLLPCFFSLANSKNELKYVIVTWKCNGVRIAQYMNGEVKSSSRAEMLENDLEMGNASLILRNVNLNDKGDYECQVYEVPNLGKVNMSLKVTAAPQVFLKPPEIAVDRIKLLECHVVGFYPENISVEWWSHSRPLFNMTPLLVYQNPDGTYSTVRHLNYTSLGMNVSEKLSCQVTHESQEGKPIKIPLQICKPVLTLFPQTVSTEGKHDSVCQLKGCFFSKAVIRWIHKNTTIAKYTCMDARVCGSKVVLTVSITKDKMMEDRGALFCEAKIKDFDMLLTQPVTFAHKGPTQSQKHVTTMATTLHLVPPLLSDNLVLFLPILALEWWRLAHFIAHPEVFQVFDHLLPIAPPGGADDSSSRVLETRQHPLSSHPSSQPGCGRLHLPWTQVGGLGIIVGPRGCHQASRGRY</sequence>
<dbReference type="GO" id="GO:0001817">
    <property type="term" value="P:regulation of cytokine production"/>
    <property type="evidence" value="ECO:0007669"/>
    <property type="project" value="TreeGrafter"/>
</dbReference>
<gene>
    <name evidence="6" type="primary">Cd276_5</name>
    <name evidence="6" type="ORF">GTO96_0002330</name>
</gene>
<dbReference type="InterPro" id="IPR050504">
    <property type="entry name" value="IgSF_BTN/MOG"/>
</dbReference>
<dbReference type="InterPro" id="IPR007110">
    <property type="entry name" value="Ig-like_dom"/>
</dbReference>
<dbReference type="Pfam" id="PF07654">
    <property type="entry name" value="C1-set"/>
    <property type="match status" value="2"/>
</dbReference>
<dbReference type="SMART" id="SM00406">
    <property type="entry name" value="IGv"/>
    <property type="match status" value="2"/>
</dbReference>
<dbReference type="SMART" id="SM00407">
    <property type="entry name" value="IGc1"/>
    <property type="match status" value="2"/>
</dbReference>
<feature type="non-terminal residue" evidence="6">
    <location>
        <position position="811"/>
    </location>
</feature>
<dbReference type="EMBL" id="JAATIS010003638">
    <property type="protein sequence ID" value="KAG2463691.1"/>
    <property type="molecule type" value="Genomic_DNA"/>
</dbReference>
<dbReference type="Proteomes" id="UP000886611">
    <property type="component" value="Unassembled WGS sequence"/>
</dbReference>
<dbReference type="InterPro" id="IPR013106">
    <property type="entry name" value="Ig_V-set"/>
</dbReference>
<dbReference type="InterPro" id="IPR003599">
    <property type="entry name" value="Ig_sub"/>
</dbReference>
<dbReference type="SUPFAM" id="SSF48726">
    <property type="entry name" value="Immunoglobulin"/>
    <property type="match status" value="4"/>
</dbReference>
<feature type="domain" description="Ig-like" evidence="5">
    <location>
        <begin position="180"/>
        <end position="275"/>
    </location>
</feature>
<evidence type="ECO:0000313" key="6">
    <source>
        <dbReference type="EMBL" id="KAG2463691.1"/>
    </source>
</evidence>